<feature type="compositionally biased region" description="Pro residues" evidence="1">
    <location>
        <begin position="232"/>
        <end position="244"/>
    </location>
</feature>
<dbReference type="Proteomes" id="UP000765509">
    <property type="component" value="Unassembled WGS sequence"/>
</dbReference>
<reference evidence="2" key="1">
    <citation type="submission" date="2021-03" db="EMBL/GenBank/DDBJ databases">
        <title>Draft genome sequence of rust myrtle Austropuccinia psidii MF-1, a brazilian biotype.</title>
        <authorList>
            <person name="Quecine M.C."/>
            <person name="Pachon D.M.R."/>
            <person name="Bonatelli M.L."/>
            <person name="Correr F.H."/>
            <person name="Franceschini L.M."/>
            <person name="Leite T.F."/>
            <person name="Margarido G.R.A."/>
            <person name="Almeida C.A."/>
            <person name="Ferrarezi J.A."/>
            <person name="Labate C.A."/>
        </authorList>
    </citation>
    <scope>NUCLEOTIDE SEQUENCE</scope>
    <source>
        <strain evidence="2">MF-1</strain>
    </source>
</reference>
<evidence type="ECO:0000256" key="1">
    <source>
        <dbReference type="SAM" id="MobiDB-lite"/>
    </source>
</evidence>
<organism evidence="2 3">
    <name type="scientific">Austropuccinia psidii MF-1</name>
    <dbReference type="NCBI Taxonomy" id="1389203"/>
    <lineage>
        <taxon>Eukaryota</taxon>
        <taxon>Fungi</taxon>
        <taxon>Dikarya</taxon>
        <taxon>Basidiomycota</taxon>
        <taxon>Pucciniomycotina</taxon>
        <taxon>Pucciniomycetes</taxon>
        <taxon>Pucciniales</taxon>
        <taxon>Sphaerophragmiaceae</taxon>
        <taxon>Austropuccinia</taxon>
    </lineage>
</organism>
<dbReference type="AlphaFoldDB" id="A0A9Q3I7E4"/>
<protein>
    <submittedName>
        <fullName evidence="2">Uncharacterized protein</fullName>
    </submittedName>
</protein>
<sequence>MLADKHTRNAHLLSNPSKHAARGVPNQDALARTPLWSTMMRAFLSGNGRWDPKQADGHYFGQSAQSPQVLICPPPLLGHHPMVTSLLYQSEVIIQPMKDGDGKRKFGLGRIVPMSFHSWDSNAKFALRANSAATNPRPKWHPMVTGRILQEAEKVSFNFTFDSSELTLPPFVNSSQTDDPTIPGPSPSSKPHEDIWTCEPEPEVALKQSMVEPFTRPTPPHSVIIIDNTPIKSPPPLSPSPTPPHSLHVPLPLIPTMRLARDLLT</sequence>
<evidence type="ECO:0000313" key="3">
    <source>
        <dbReference type="Proteomes" id="UP000765509"/>
    </source>
</evidence>
<name>A0A9Q3I7E4_9BASI</name>
<dbReference type="EMBL" id="AVOT02036379">
    <property type="protein sequence ID" value="MBW0530873.1"/>
    <property type="molecule type" value="Genomic_DNA"/>
</dbReference>
<feature type="region of interest" description="Disordered" evidence="1">
    <location>
        <begin position="228"/>
        <end position="249"/>
    </location>
</feature>
<keyword evidence="3" id="KW-1185">Reference proteome</keyword>
<accession>A0A9Q3I7E4</accession>
<feature type="region of interest" description="Disordered" evidence="1">
    <location>
        <begin position="1"/>
        <end position="25"/>
    </location>
</feature>
<feature type="region of interest" description="Disordered" evidence="1">
    <location>
        <begin position="171"/>
        <end position="195"/>
    </location>
</feature>
<evidence type="ECO:0000313" key="2">
    <source>
        <dbReference type="EMBL" id="MBW0530873.1"/>
    </source>
</evidence>
<gene>
    <name evidence="2" type="ORF">O181_070588</name>
</gene>
<comment type="caution">
    <text evidence="2">The sequence shown here is derived from an EMBL/GenBank/DDBJ whole genome shotgun (WGS) entry which is preliminary data.</text>
</comment>
<proteinExistence type="predicted"/>